<gene>
    <name evidence="2" type="ORF">ODALV1_LOCUS17727</name>
</gene>
<sequence>MAPATKGQKKKVNFSEIVTSSDEEKSETQKLLGHKRSSSVDMSNFSLSTGYLPIPMEDLRYFSEKEEKEGDIPIKKTKVGLCTLSWEVAKLGLGILSLSTVVWTISKIVNGDFTF</sequence>
<dbReference type="Proteomes" id="UP001642540">
    <property type="component" value="Unassembled WGS sequence"/>
</dbReference>
<protein>
    <submittedName>
        <fullName evidence="2">Uncharacterized protein</fullName>
    </submittedName>
</protein>
<accession>A0ABP1R659</accession>
<evidence type="ECO:0000313" key="3">
    <source>
        <dbReference type="Proteomes" id="UP001642540"/>
    </source>
</evidence>
<organism evidence="2 3">
    <name type="scientific">Orchesella dallaii</name>
    <dbReference type="NCBI Taxonomy" id="48710"/>
    <lineage>
        <taxon>Eukaryota</taxon>
        <taxon>Metazoa</taxon>
        <taxon>Ecdysozoa</taxon>
        <taxon>Arthropoda</taxon>
        <taxon>Hexapoda</taxon>
        <taxon>Collembola</taxon>
        <taxon>Entomobryomorpha</taxon>
        <taxon>Entomobryoidea</taxon>
        <taxon>Orchesellidae</taxon>
        <taxon>Orchesellinae</taxon>
        <taxon>Orchesella</taxon>
    </lineage>
</organism>
<proteinExistence type="predicted"/>
<feature type="region of interest" description="Disordered" evidence="1">
    <location>
        <begin position="1"/>
        <end position="37"/>
    </location>
</feature>
<comment type="caution">
    <text evidence="2">The sequence shown here is derived from an EMBL/GenBank/DDBJ whole genome shotgun (WGS) entry which is preliminary data.</text>
</comment>
<name>A0ABP1R659_9HEXA</name>
<dbReference type="EMBL" id="CAXLJM020000054">
    <property type="protein sequence ID" value="CAL8117507.1"/>
    <property type="molecule type" value="Genomic_DNA"/>
</dbReference>
<keyword evidence="3" id="KW-1185">Reference proteome</keyword>
<reference evidence="2 3" key="1">
    <citation type="submission" date="2024-08" db="EMBL/GenBank/DDBJ databases">
        <authorList>
            <person name="Cucini C."/>
            <person name="Frati F."/>
        </authorList>
    </citation>
    <scope>NUCLEOTIDE SEQUENCE [LARGE SCALE GENOMIC DNA]</scope>
</reference>
<evidence type="ECO:0000313" key="2">
    <source>
        <dbReference type="EMBL" id="CAL8117507.1"/>
    </source>
</evidence>
<evidence type="ECO:0000256" key="1">
    <source>
        <dbReference type="SAM" id="MobiDB-lite"/>
    </source>
</evidence>